<comment type="catalytic activity">
    <reaction evidence="10">
        <text>7-phospho-2-dehydro-3-deoxy-D-arabino-heptonate = 3-dehydroquinate + phosphate</text>
        <dbReference type="Rhea" id="RHEA:21968"/>
        <dbReference type="ChEBI" id="CHEBI:32364"/>
        <dbReference type="ChEBI" id="CHEBI:43474"/>
        <dbReference type="ChEBI" id="CHEBI:58394"/>
        <dbReference type="EC" id="4.2.3.4"/>
    </reaction>
</comment>
<dbReference type="SUPFAM" id="SSF56796">
    <property type="entry name" value="Dehydroquinate synthase-like"/>
    <property type="match status" value="1"/>
</dbReference>
<dbReference type="CDD" id="cd08195">
    <property type="entry name" value="DHQS"/>
    <property type="match status" value="1"/>
</dbReference>
<evidence type="ECO:0000259" key="12">
    <source>
        <dbReference type="Pfam" id="PF01761"/>
    </source>
</evidence>
<dbReference type="Pfam" id="PF01761">
    <property type="entry name" value="DHQ_synthase"/>
    <property type="match status" value="1"/>
</dbReference>
<keyword evidence="9 10" id="KW-0170">Cobalt</keyword>
<evidence type="ECO:0000256" key="1">
    <source>
        <dbReference type="ARBA" id="ARBA00001911"/>
    </source>
</evidence>
<dbReference type="GO" id="GO:0008652">
    <property type="term" value="P:amino acid biosynthetic process"/>
    <property type="evidence" value="ECO:0007669"/>
    <property type="project" value="UniProtKB-KW"/>
</dbReference>
<dbReference type="GO" id="GO:0009423">
    <property type="term" value="P:chorismate biosynthetic process"/>
    <property type="evidence" value="ECO:0007669"/>
    <property type="project" value="UniProtKB-UniRule"/>
</dbReference>
<dbReference type="InterPro" id="IPR016037">
    <property type="entry name" value="DHQ_synth_AroB"/>
</dbReference>
<feature type="binding site" evidence="10">
    <location>
        <position position="141"/>
    </location>
    <ligand>
        <name>NAD(+)</name>
        <dbReference type="ChEBI" id="CHEBI:57540"/>
    </ligand>
</feature>
<feature type="binding site" evidence="10">
    <location>
        <position position="174"/>
    </location>
    <ligand>
        <name>Zn(2+)</name>
        <dbReference type="ChEBI" id="CHEBI:29105"/>
    </ligand>
</feature>
<dbReference type="UniPathway" id="UPA00053">
    <property type="reaction ID" value="UER00085"/>
</dbReference>
<evidence type="ECO:0000256" key="9">
    <source>
        <dbReference type="ARBA" id="ARBA00023285"/>
    </source>
</evidence>
<dbReference type="NCBIfam" id="TIGR01357">
    <property type="entry name" value="aroB"/>
    <property type="match status" value="1"/>
</dbReference>
<comment type="pathway">
    <text evidence="10">Metabolic intermediate biosynthesis; chorismate biosynthesis; chorismate from D-erythrose 4-phosphate and phosphoenolpyruvate: step 2/7.</text>
</comment>
<evidence type="ECO:0000256" key="5">
    <source>
        <dbReference type="ARBA" id="ARBA00022741"/>
    </source>
</evidence>
<dbReference type="InterPro" id="IPR050071">
    <property type="entry name" value="Dehydroquinate_synthase"/>
</dbReference>
<comment type="function">
    <text evidence="3 10">Catalyzes the conversion of 3-deoxy-D-arabino-heptulosonate 7-phosphate (DAHP) to dehydroquinate (DHQ).</text>
</comment>
<dbReference type="InterPro" id="IPR030960">
    <property type="entry name" value="DHQS/DOIS_N"/>
</dbReference>
<evidence type="ECO:0000256" key="10">
    <source>
        <dbReference type="HAMAP-Rule" id="MF_00110"/>
    </source>
</evidence>
<feature type="binding site" evidence="10">
    <location>
        <position position="132"/>
    </location>
    <ligand>
        <name>NAD(+)</name>
        <dbReference type="ChEBI" id="CHEBI:57540"/>
    </ligand>
</feature>
<dbReference type="GO" id="GO:0003856">
    <property type="term" value="F:3-dehydroquinate synthase activity"/>
    <property type="evidence" value="ECO:0007669"/>
    <property type="project" value="UniProtKB-UniRule"/>
</dbReference>
<feature type="binding site" evidence="10">
    <location>
        <begin position="119"/>
        <end position="120"/>
    </location>
    <ligand>
        <name>NAD(+)</name>
        <dbReference type="ChEBI" id="CHEBI:57540"/>
    </ligand>
</feature>
<comment type="caution">
    <text evidence="14">The sequence shown here is derived from an EMBL/GenBank/DDBJ whole genome shotgun (WGS) entry which is preliminary data.</text>
</comment>
<keyword evidence="10" id="KW-0057">Aromatic amino acid biosynthesis</keyword>
<evidence type="ECO:0000256" key="4">
    <source>
        <dbReference type="ARBA" id="ARBA00022723"/>
    </source>
</evidence>
<comment type="cofactor">
    <cofactor evidence="1 10">
        <name>NAD(+)</name>
        <dbReference type="ChEBI" id="CHEBI:57540"/>
    </cofactor>
</comment>
<dbReference type="HAMAP" id="MF_00110">
    <property type="entry name" value="DHQ_synthase"/>
    <property type="match status" value="1"/>
</dbReference>
<evidence type="ECO:0000256" key="7">
    <source>
        <dbReference type="ARBA" id="ARBA00023027"/>
    </source>
</evidence>
<feature type="binding site" evidence="10">
    <location>
        <position position="254"/>
    </location>
    <ligand>
        <name>Zn(2+)</name>
        <dbReference type="ChEBI" id="CHEBI:29105"/>
    </ligand>
</feature>
<evidence type="ECO:0000256" key="8">
    <source>
        <dbReference type="ARBA" id="ARBA00023239"/>
    </source>
</evidence>
<dbReference type="GO" id="GO:0009073">
    <property type="term" value="P:aromatic amino acid family biosynthetic process"/>
    <property type="evidence" value="ECO:0007669"/>
    <property type="project" value="UniProtKB-KW"/>
</dbReference>
<dbReference type="EMBL" id="PHFL01000039">
    <property type="protein sequence ID" value="RFM24390.1"/>
    <property type="molecule type" value="Genomic_DNA"/>
</dbReference>
<keyword evidence="6 10" id="KW-0862">Zinc</keyword>
<dbReference type="Pfam" id="PF24621">
    <property type="entry name" value="DHQS_C"/>
    <property type="match status" value="1"/>
</dbReference>
<dbReference type="GO" id="GO:0046872">
    <property type="term" value="F:metal ion binding"/>
    <property type="evidence" value="ECO:0007669"/>
    <property type="project" value="UniProtKB-KW"/>
</dbReference>
<dbReference type="PIRSF" id="PIRSF001455">
    <property type="entry name" value="DHQ_synth"/>
    <property type="match status" value="1"/>
</dbReference>
<proteinExistence type="inferred from homology"/>
<dbReference type="Gene3D" id="1.20.1090.10">
    <property type="entry name" value="Dehydroquinate synthase-like - alpha domain"/>
    <property type="match status" value="1"/>
</dbReference>
<comment type="caution">
    <text evidence="10">Lacks conserved residue(s) required for the propagation of feature annotation.</text>
</comment>
<keyword evidence="4 10" id="KW-0479">Metal-binding</keyword>
<keyword evidence="8 10" id="KW-0456">Lyase</keyword>
<dbReference type="InterPro" id="IPR056179">
    <property type="entry name" value="DHQS_C"/>
</dbReference>
<dbReference type="GO" id="GO:0000166">
    <property type="term" value="F:nucleotide binding"/>
    <property type="evidence" value="ECO:0007669"/>
    <property type="project" value="UniProtKB-KW"/>
</dbReference>
<protein>
    <recommendedName>
        <fullName evidence="10 11">3-dehydroquinate synthase</fullName>
        <shortName evidence="10">DHQS</shortName>
        <ecNumber evidence="10 11">4.2.3.4</ecNumber>
    </recommendedName>
</protein>
<evidence type="ECO:0000256" key="11">
    <source>
        <dbReference type="NCBIfam" id="TIGR01357"/>
    </source>
</evidence>
<comment type="cofactor">
    <cofactor evidence="10">
        <name>Co(2+)</name>
        <dbReference type="ChEBI" id="CHEBI:48828"/>
    </cofactor>
    <cofactor evidence="10">
        <name>Zn(2+)</name>
        <dbReference type="ChEBI" id="CHEBI:29105"/>
    </cofactor>
    <text evidence="10">Binds 1 divalent metal cation per subunit. Can use either Co(2+) or Zn(2+).</text>
</comment>
<feature type="domain" description="3-dehydroquinate synthase C-terminal" evidence="13">
    <location>
        <begin position="171"/>
        <end position="319"/>
    </location>
</feature>
<evidence type="ECO:0000313" key="15">
    <source>
        <dbReference type="Proteomes" id="UP000266389"/>
    </source>
</evidence>
<accession>A0A395M0U6</accession>
<evidence type="ECO:0000256" key="6">
    <source>
        <dbReference type="ARBA" id="ARBA00022833"/>
    </source>
</evidence>
<dbReference type="InterPro" id="IPR030963">
    <property type="entry name" value="DHQ_synth_fam"/>
</dbReference>
<keyword evidence="10" id="KW-0963">Cytoplasm</keyword>
<dbReference type="GO" id="GO:0005737">
    <property type="term" value="C:cytoplasm"/>
    <property type="evidence" value="ECO:0007669"/>
    <property type="project" value="UniProtKB-SubCell"/>
</dbReference>
<dbReference type="Gene3D" id="3.40.50.1970">
    <property type="match status" value="1"/>
</dbReference>
<feature type="domain" description="3-dehydroquinate synthase N-terminal" evidence="12">
    <location>
        <begin position="58"/>
        <end position="169"/>
    </location>
</feature>
<dbReference type="Proteomes" id="UP000266389">
    <property type="component" value="Unassembled WGS sequence"/>
</dbReference>
<dbReference type="PANTHER" id="PTHR43622:SF1">
    <property type="entry name" value="3-DEHYDROQUINATE SYNTHASE"/>
    <property type="match status" value="1"/>
</dbReference>
<feature type="binding site" evidence="10">
    <location>
        <position position="237"/>
    </location>
    <ligand>
        <name>Zn(2+)</name>
        <dbReference type="ChEBI" id="CHEBI:29105"/>
    </ligand>
</feature>
<dbReference type="AlphaFoldDB" id="A0A395M0U6"/>
<comment type="similarity">
    <text evidence="10">Belongs to the sugar phosphate cyclases superfamily. Dehydroquinate synthase family.</text>
</comment>
<keyword evidence="7 10" id="KW-0520">NAD</keyword>
<keyword evidence="5 10" id="KW-0547">Nucleotide-binding</keyword>
<evidence type="ECO:0000256" key="3">
    <source>
        <dbReference type="ARBA" id="ARBA00003485"/>
    </source>
</evidence>
<gene>
    <name evidence="10 14" type="primary">aroB</name>
    <name evidence="14" type="ORF">D0433_05205</name>
</gene>
<evidence type="ECO:0000256" key="2">
    <source>
        <dbReference type="ARBA" id="ARBA00001947"/>
    </source>
</evidence>
<feature type="binding site" evidence="10">
    <location>
        <begin position="95"/>
        <end position="99"/>
    </location>
    <ligand>
        <name>NAD(+)</name>
        <dbReference type="ChEBI" id="CHEBI:57540"/>
    </ligand>
</feature>
<dbReference type="PANTHER" id="PTHR43622">
    <property type="entry name" value="3-DEHYDROQUINATE SYNTHASE"/>
    <property type="match status" value="1"/>
</dbReference>
<sequence>MSKVIFTHALADDLEAYCLRQALPKKLVLCVDKYIDTHFGAALSLELRKKNFTAHKSVIPASERSKSLAMANKLYGEWLTAGVDRSHVVVAIGGGVVGDLAGFVAASYMRGLRLIHVPTTLLAMVDSAIGGKVAVNHHAGKNLIGFFYDAELTLIDTAFLRSLPERDMHSGLAEVLKYALIGDEKFLTFLERHFEDILAQRPPLLTAIKKSVAAKLRIVRQDFRETKGLRATLNFGHTFAHALEKLAHYKYLRHGEAVLWGMLCASALSWRVGKITAEDLKRIAQMVVRFKIKERIAKAYFLECKEAEIINAMQADKKKQDGKLRFVLLEKIGQAALSDEQIEMHKVCQAIKDAKALWKHAGNA</sequence>
<reference evidence="14 15" key="1">
    <citation type="journal article" date="2011" name="ISME J.">
        <title>Community ecology of hot spring cyanobacterial mats: predominant populations and their functional potential.</title>
        <authorList>
            <person name="Klatt C.G."/>
            <person name="Wood J.M."/>
            <person name="Rusch D.B."/>
            <person name="Bateson M.M."/>
            <person name="Hamamura N."/>
            <person name="Heidelberg J.F."/>
            <person name="Grossman A.R."/>
            <person name="Bhaya D."/>
            <person name="Cohan F.M."/>
            <person name="Kuhl M."/>
            <person name="Bryant D.A."/>
            <person name="Ward D.M."/>
        </authorList>
    </citation>
    <scope>NUCLEOTIDE SEQUENCE [LARGE SCALE GENOMIC DNA]</scope>
    <source>
        <strain evidence="14">OS</strain>
    </source>
</reference>
<keyword evidence="10" id="KW-0028">Amino-acid biosynthesis</keyword>
<dbReference type="FunFam" id="3.40.50.1970:FF:000007">
    <property type="entry name" value="Pentafunctional AROM polypeptide"/>
    <property type="match status" value="1"/>
</dbReference>
<comment type="subcellular location">
    <subcellularLocation>
        <location evidence="10">Cytoplasm</location>
    </subcellularLocation>
</comment>
<evidence type="ECO:0000313" key="14">
    <source>
        <dbReference type="EMBL" id="RFM24390.1"/>
    </source>
</evidence>
<name>A0A395M0U6_9BACT</name>
<organism evidence="14 15">
    <name type="scientific">Candidatus Thermochlorobacter aerophilus</name>
    <dbReference type="NCBI Taxonomy" id="1868324"/>
    <lineage>
        <taxon>Bacteria</taxon>
        <taxon>Pseudomonadati</taxon>
        <taxon>Chlorobiota</taxon>
        <taxon>Chlorobiia</taxon>
        <taxon>Chlorobiales</taxon>
        <taxon>Candidatus Thermochlorobacteriaceae</taxon>
        <taxon>Candidatus Thermochlorobacter</taxon>
    </lineage>
</organism>
<dbReference type="EC" id="4.2.3.4" evidence="10 11"/>
<evidence type="ECO:0000259" key="13">
    <source>
        <dbReference type="Pfam" id="PF24621"/>
    </source>
</evidence>
<comment type="cofactor">
    <cofactor evidence="2">
        <name>Zn(2+)</name>
        <dbReference type="ChEBI" id="CHEBI:29105"/>
    </cofactor>
</comment>